<dbReference type="SUPFAM" id="SSF69118">
    <property type="entry name" value="AhpD-like"/>
    <property type="match status" value="1"/>
</dbReference>
<organism evidence="2 3">
    <name type="scientific">Myroides albus</name>
    <dbReference type="NCBI Taxonomy" id="2562892"/>
    <lineage>
        <taxon>Bacteria</taxon>
        <taxon>Pseudomonadati</taxon>
        <taxon>Bacteroidota</taxon>
        <taxon>Flavobacteriia</taxon>
        <taxon>Flavobacteriales</taxon>
        <taxon>Flavobacteriaceae</taxon>
        <taxon>Myroides</taxon>
    </lineage>
</organism>
<dbReference type="InterPro" id="IPR004675">
    <property type="entry name" value="AhpD_core"/>
</dbReference>
<gene>
    <name evidence="2" type="ORF">GJV76_05785</name>
</gene>
<dbReference type="Proteomes" id="UP000438760">
    <property type="component" value="Unassembled WGS sequence"/>
</dbReference>
<comment type="caution">
    <text evidence="2">The sequence shown here is derived from an EMBL/GenBank/DDBJ whole genome shotgun (WGS) entry which is preliminary data.</text>
</comment>
<dbReference type="NCBIfam" id="TIGR00778">
    <property type="entry name" value="ahpD_dom"/>
    <property type="match status" value="1"/>
</dbReference>
<dbReference type="EMBL" id="WMJX01000008">
    <property type="protein sequence ID" value="MTG97651.1"/>
    <property type="molecule type" value="Genomic_DNA"/>
</dbReference>
<dbReference type="OrthoDB" id="9801997at2"/>
<dbReference type="PANTHER" id="PTHR34846:SF10">
    <property type="entry name" value="CYTOPLASMIC PROTEIN"/>
    <property type="match status" value="1"/>
</dbReference>
<proteinExistence type="predicted"/>
<evidence type="ECO:0000313" key="2">
    <source>
        <dbReference type="EMBL" id="MTG97651.1"/>
    </source>
</evidence>
<dbReference type="RefSeq" id="WP_155091696.1">
    <property type="nucleotide sequence ID" value="NZ_CP102754.1"/>
</dbReference>
<accession>A0A6I3LM59</accession>
<feature type="domain" description="Carboxymuconolactone decarboxylase-like" evidence="1">
    <location>
        <begin position="15"/>
        <end position="91"/>
    </location>
</feature>
<dbReference type="Gene3D" id="1.20.1290.10">
    <property type="entry name" value="AhpD-like"/>
    <property type="match status" value="1"/>
</dbReference>
<evidence type="ECO:0000313" key="3">
    <source>
        <dbReference type="Proteomes" id="UP000438760"/>
    </source>
</evidence>
<dbReference type="AlphaFoldDB" id="A0A6I3LM59"/>
<dbReference type="Pfam" id="PF02627">
    <property type="entry name" value="CMD"/>
    <property type="match status" value="1"/>
</dbReference>
<dbReference type="PANTHER" id="PTHR34846">
    <property type="entry name" value="4-CARBOXYMUCONOLACTONE DECARBOXYLASE FAMILY PROTEIN (AFU_ORTHOLOGUE AFUA_6G11590)"/>
    <property type="match status" value="1"/>
</dbReference>
<dbReference type="GO" id="GO:0051920">
    <property type="term" value="F:peroxiredoxin activity"/>
    <property type="evidence" value="ECO:0007669"/>
    <property type="project" value="InterPro"/>
</dbReference>
<dbReference type="InterPro" id="IPR029032">
    <property type="entry name" value="AhpD-like"/>
</dbReference>
<name>A0A6I3LM59_9FLAO</name>
<sequence>MSNRRQINQVDPKAYKGMIVLEQYLDQSDLTPIHKELIKVRTSQINGCGYCLDIHSQDALKNGERIQRLLVLAAWRETELFSEEERLILEMTESIAYIHRGGIIDSVYDRALLLFGQDYLVQLIMCMVTINAWNRIGVSTQMKAKEKRE</sequence>
<protein>
    <submittedName>
        <fullName evidence="2">Carboxymuconolactone decarboxylase family protein</fullName>
    </submittedName>
</protein>
<keyword evidence="3" id="KW-1185">Reference proteome</keyword>
<reference evidence="2 3" key="1">
    <citation type="submission" date="2019-11" db="EMBL/GenBank/DDBJ databases">
        <title>Genome of Strain BIT-d1.</title>
        <authorList>
            <person name="Yang Y."/>
        </authorList>
    </citation>
    <scope>NUCLEOTIDE SEQUENCE [LARGE SCALE GENOMIC DNA]</scope>
    <source>
        <strain evidence="2 3">BIT-d1</strain>
    </source>
</reference>
<dbReference type="InterPro" id="IPR003779">
    <property type="entry name" value="CMD-like"/>
</dbReference>
<evidence type="ECO:0000259" key="1">
    <source>
        <dbReference type="Pfam" id="PF02627"/>
    </source>
</evidence>